<keyword evidence="1" id="KW-0812">Transmembrane</keyword>
<evidence type="ECO:0000313" key="2">
    <source>
        <dbReference type="EMBL" id="KAH8100262.1"/>
    </source>
</evidence>
<evidence type="ECO:0000256" key="1">
    <source>
        <dbReference type="SAM" id="Phobius"/>
    </source>
</evidence>
<evidence type="ECO:0008006" key="4">
    <source>
        <dbReference type="Google" id="ProtNLM"/>
    </source>
</evidence>
<gene>
    <name evidence="2" type="ORF">BXZ70DRAFT_893686</name>
</gene>
<dbReference type="OrthoDB" id="10259513at2759"/>
<feature type="transmembrane region" description="Helical" evidence="1">
    <location>
        <begin position="205"/>
        <end position="223"/>
    </location>
</feature>
<name>A0A8K0UMT3_9AGAR</name>
<reference evidence="2" key="1">
    <citation type="journal article" date="2021" name="New Phytol.">
        <title>Evolutionary innovations through gain and loss of genes in the ectomycorrhizal Boletales.</title>
        <authorList>
            <person name="Wu G."/>
            <person name="Miyauchi S."/>
            <person name="Morin E."/>
            <person name="Kuo A."/>
            <person name="Drula E."/>
            <person name="Varga T."/>
            <person name="Kohler A."/>
            <person name="Feng B."/>
            <person name="Cao Y."/>
            <person name="Lipzen A."/>
            <person name="Daum C."/>
            <person name="Hundley H."/>
            <person name="Pangilinan J."/>
            <person name="Johnson J."/>
            <person name="Barry K."/>
            <person name="LaButti K."/>
            <person name="Ng V."/>
            <person name="Ahrendt S."/>
            <person name="Min B."/>
            <person name="Choi I.G."/>
            <person name="Park H."/>
            <person name="Plett J.M."/>
            <person name="Magnuson J."/>
            <person name="Spatafora J.W."/>
            <person name="Nagy L.G."/>
            <person name="Henrissat B."/>
            <person name="Grigoriev I.V."/>
            <person name="Yang Z.L."/>
            <person name="Xu J."/>
            <person name="Martin F.M."/>
        </authorList>
    </citation>
    <scope>NUCLEOTIDE SEQUENCE</scope>
    <source>
        <strain evidence="2">KKN 215</strain>
    </source>
</reference>
<comment type="caution">
    <text evidence="2">The sequence shown here is derived from an EMBL/GenBank/DDBJ whole genome shotgun (WGS) entry which is preliminary data.</text>
</comment>
<dbReference type="AlphaFoldDB" id="A0A8K0UMT3"/>
<keyword evidence="3" id="KW-1185">Reference proteome</keyword>
<keyword evidence="1" id="KW-0472">Membrane</keyword>
<protein>
    <recommendedName>
        <fullName evidence="4">Mitochondrial adapter protein MCP1 transmembrane domain-containing protein</fullName>
    </recommendedName>
</protein>
<dbReference type="EMBL" id="JAEVFJ010000016">
    <property type="protein sequence ID" value="KAH8100262.1"/>
    <property type="molecule type" value="Genomic_DNA"/>
</dbReference>
<dbReference type="GO" id="GO:0016020">
    <property type="term" value="C:membrane"/>
    <property type="evidence" value="ECO:0007669"/>
    <property type="project" value="InterPro"/>
</dbReference>
<proteinExistence type="predicted"/>
<keyword evidence="1" id="KW-1133">Transmembrane helix</keyword>
<feature type="transmembrane region" description="Helical" evidence="1">
    <location>
        <begin position="77"/>
        <end position="96"/>
    </location>
</feature>
<sequence length="249" mass="28010">MASPNENTLPSSWTTTLRKRVTPYLTTLSHGSAPFITTFLLIHLSAPVMANLGGTSLASQVMLLGREYYQTSFGEKYLLLVPLAVHSLSGIAKRVVAPSPLRRRFTSLLSLTAYAAYALFLPVHFMTHRIYPSDPNPPIYEVGPSELDYELVKVSLHTWPWRSWFLYTGLTLCVAWHAAEGARVIWNTSWREYGGGWKVSTKRRVVGATLAMLPVLSGVFFISREPVYAFSTLSSRFQHALSQSFFYRL</sequence>
<dbReference type="InterPro" id="IPR034804">
    <property type="entry name" value="SQR/QFR_C/D"/>
</dbReference>
<evidence type="ECO:0000313" key="3">
    <source>
        <dbReference type="Proteomes" id="UP000813824"/>
    </source>
</evidence>
<dbReference type="InterPro" id="IPR039960">
    <property type="entry name" value="MCP1"/>
</dbReference>
<organism evidence="2 3">
    <name type="scientific">Cristinia sonorae</name>
    <dbReference type="NCBI Taxonomy" id="1940300"/>
    <lineage>
        <taxon>Eukaryota</taxon>
        <taxon>Fungi</taxon>
        <taxon>Dikarya</taxon>
        <taxon>Basidiomycota</taxon>
        <taxon>Agaricomycotina</taxon>
        <taxon>Agaricomycetes</taxon>
        <taxon>Agaricomycetidae</taxon>
        <taxon>Agaricales</taxon>
        <taxon>Pleurotineae</taxon>
        <taxon>Stephanosporaceae</taxon>
        <taxon>Cristinia</taxon>
    </lineage>
</organism>
<dbReference type="GO" id="GO:0055088">
    <property type="term" value="P:lipid homeostasis"/>
    <property type="evidence" value="ECO:0007669"/>
    <property type="project" value="InterPro"/>
</dbReference>
<dbReference type="Proteomes" id="UP000813824">
    <property type="component" value="Unassembled WGS sequence"/>
</dbReference>
<accession>A0A8K0UMT3</accession>
<feature type="transmembrane region" description="Helical" evidence="1">
    <location>
        <begin position="108"/>
        <end position="127"/>
    </location>
</feature>
<feature type="transmembrane region" description="Helical" evidence="1">
    <location>
        <begin position="21"/>
        <end position="42"/>
    </location>
</feature>
<dbReference type="PANTHER" id="PTHR38409">
    <property type="entry name" value="MDM10-COMPLEMENTING PROTEIN 1"/>
    <property type="match status" value="1"/>
</dbReference>
<dbReference type="PANTHER" id="PTHR38409:SF1">
    <property type="entry name" value="MITOCHONDRIAL ADAPTER PROTEIN MCP1"/>
    <property type="match status" value="1"/>
</dbReference>
<feature type="transmembrane region" description="Helical" evidence="1">
    <location>
        <begin position="164"/>
        <end position="185"/>
    </location>
</feature>
<dbReference type="SUPFAM" id="SSF81343">
    <property type="entry name" value="Fumarate reductase respiratory complex transmembrane subunits"/>
    <property type="match status" value="1"/>
</dbReference>